<organism evidence="7 8">
    <name type="scientific">Acer saccharum</name>
    <name type="common">Sugar maple</name>
    <dbReference type="NCBI Taxonomy" id="4024"/>
    <lineage>
        <taxon>Eukaryota</taxon>
        <taxon>Viridiplantae</taxon>
        <taxon>Streptophyta</taxon>
        <taxon>Embryophyta</taxon>
        <taxon>Tracheophyta</taxon>
        <taxon>Spermatophyta</taxon>
        <taxon>Magnoliopsida</taxon>
        <taxon>eudicotyledons</taxon>
        <taxon>Gunneridae</taxon>
        <taxon>Pentapetalae</taxon>
        <taxon>rosids</taxon>
        <taxon>malvids</taxon>
        <taxon>Sapindales</taxon>
        <taxon>Sapindaceae</taxon>
        <taxon>Hippocastanoideae</taxon>
        <taxon>Acereae</taxon>
        <taxon>Acer</taxon>
    </lineage>
</organism>
<reference evidence="7" key="2">
    <citation type="submission" date="2023-06" db="EMBL/GenBank/DDBJ databases">
        <authorList>
            <person name="Swenson N.G."/>
            <person name="Wegrzyn J.L."/>
            <person name="Mcevoy S.L."/>
        </authorList>
    </citation>
    <scope>NUCLEOTIDE SEQUENCE</scope>
    <source>
        <strain evidence="7">NS2018</strain>
        <tissue evidence="7">Leaf</tissue>
    </source>
</reference>
<evidence type="ECO:0000313" key="8">
    <source>
        <dbReference type="Proteomes" id="UP001168877"/>
    </source>
</evidence>
<dbReference type="GO" id="GO:0006629">
    <property type="term" value="P:lipid metabolic process"/>
    <property type="evidence" value="ECO:0007669"/>
    <property type="project" value="InterPro"/>
</dbReference>
<proteinExistence type="predicted"/>
<keyword evidence="4" id="KW-1015">Disulfide bond</keyword>
<gene>
    <name evidence="7" type="ORF">LWI29_027660</name>
</gene>
<protein>
    <recommendedName>
        <fullName evidence="6">Saposin B-type domain-containing protein</fullName>
    </recommendedName>
</protein>
<feature type="domain" description="Saposin B-type" evidence="6">
    <location>
        <begin position="97"/>
        <end position="176"/>
    </location>
</feature>
<evidence type="ECO:0000256" key="3">
    <source>
        <dbReference type="ARBA" id="ARBA00023145"/>
    </source>
</evidence>
<dbReference type="PROSITE" id="PS50015">
    <property type="entry name" value="SAP_B"/>
    <property type="match status" value="2"/>
</dbReference>
<accession>A0AA39S511</accession>
<dbReference type="GO" id="GO:0006508">
    <property type="term" value="P:proteolysis"/>
    <property type="evidence" value="ECO:0007669"/>
    <property type="project" value="UniProtKB-KW"/>
</dbReference>
<evidence type="ECO:0000256" key="4">
    <source>
        <dbReference type="ARBA" id="ARBA00023157"/>
    </source>
</evidence>
<keyword evidence="2" id="KW-0064">Aspartyl protease</keyword>
<dbReference type="PANTHER" id="PTHR11480">
    <property type="entry name" value="SAPOSIN-RELATED"/>
    <property type="match status" value="1"/>
</dbReference>
<sequence>MCFLHSNRDTRFPTQHSKSNNLSLSLSLSLSLTSLLAIQYTPRAGMTGLRVGLLFLVLLGCSWACDARQLGDQLAVVEISKLEGENESQTSEKVARNDNVCTLCEEFAAKAVDYFSQNKTQTEIMDMLYTTCSRLPSFKQQCLTLVDYYAPLFFLEISTVQPADFCLKVNLCQQIAAISSQLQDDSCGLCHRTVEEIIVKLKDPDTQLDILELLLKACNSVENYAKQCKKMVFEYAPLILTNAEQFLENTDLDILELLLKGCNSMENYAKQCKRMVFEYAPLILTNAEPFLENTDVCTILHACRSPAAGHEQAAAAEAAATVLADA</sequence>
<dbReference type="InterPro" id="IPR008139">
    <property type="entry name" value="SaposinB_dom"/>
</dbReference>
<dbReference type="Pfam" id="PF05184">
    <property type="entry name" value="SapB_1"/>
    <property type="match status" value="2"/>
</dbReference>
<keyword evidence="2" id="KW-0378">Hydrolase</keyword>
<reference evidence="7" key="1">
    <citation type="journal article" date="2022" name="Plant J.">
        <title>Strategies of tolerance reflected in two North American maple genomes.</title>
        <authorList>
            <person name="McEvoy S.L."/>
            <person name="Sezen U.U."/>
            <person name="Trouern-Trend A."/>
            <person name="McMahon S.M."/>
            <person name="Schaberg P.G."/>
            <person name="Yang J."/>
            <person name="Wegrzyn J.L."/>
            <person name="Swenson N.G."/>
        </authorList>
    </citation>
    <scope>NUCLEOTIDE SEQUENCE</scope>
    <source>
        <strain evidence="7">NS2018</strain>
    </source>
</reference>
<evidence type="ECO:0000259" key="6">
    <source>
        <dbReference type="PROSITE" id="PS50015"/>
    </source>
</evidence>
<name>A0AA39S511_ACESA</name>
<dbReference type="Gene3D" id="1.10.225.10">
    <property type="entry name" value="Saposin-like"/>
    <property type="match status" value="3"/>
</dbReference>
<dbReference type="InterPro" id="IPR007856">
    <property type="entry name" value="SapB_1"/>
</dbReference>
<dbReference type="SMART" id="SM00741">
    <property type="entry name" value="SapB"/>
    <property type="match status" value="3"/>
</dbReference>
<dbReference type="GO" id="GO:0004190">
    <property type="term" value="F:aspartic-type endopeptidase activity"/>
    <property type="evidence" value="ECO:0007669"/>
    <property type="project" value="UniProtKB-KW"/>
</dbReference>
<evidence type="ECO:0000256" key="2">
    <source>
        <dbReference type="ARBA" id="ARBA00022750"/>
    </source>
</evidence>
<feature type="domain" description="Saposin B-type" evidence="6">
    <location>
        <begin position="221"/>
        <end position="307"/>
    </location>
</feature>
<dbReference type="SUPFAM" id="SSF47862">
    <property type="entry name" value="Saposin"/>
    <property type="match status" value="3"/>
</dbReference>
<dbReference type="AlphaFoldDB" id="A0AA39S511"/>
<evidence type="ECO:0000313" key="7">
    <source>
        <dbReference type="EMBL" id="KAK0585381.1"/>
    </source>
</evidence>
<comment type="caution">
    <text evidence="7">The sequence shown here is derived from an EMBL/GenBank/DDBJ whole genome shotgun (WGS) entry which is preliminary data.</text>
</comment>
<dbReference type="Pfam" id="PF03489">
    <property type="entry name" value="SapB_2"/>
    <property type="match status" value="2"/>
</dbReference>
<evidence type="ECO:0000256" key="5">
    <source>
        <dbReference type="ARBA" id="ARBA00023180"/>
    </source>
</evidence>
<keyword evidence="3" id="KW-0865">Zymogen</keyword>
<evidence type="ECO:0000256" key="1">
    <source>
        <dbReference type="ARBA" id="ARBA00022670"/>
    </source>
</evidence>
<keyword evidence="1" id="KW-0645">Protease</keyword>
<dbReference type="InterPro" id="IPR051428">
    <property type="entry name" value="Sphingo_Act-Surfact_Prot"/>
</dbReference>
<dbReference type="InterPro" id="IPR008138">
    <property type="entry name" value="SapB_2"/>
</dbReference>
<dbReference type="InterPro" id="IPR011001">
    <property type="entry name" value="Saposin-like"/>
</dbReference>
<dbReference type="PANTHER" id="PTHR11480:SF3">
    <property type="entry name" value="BCDNA.GH08312"/>
    <property type="match status" value="1"/>
</dbReference>
<dbReference type="EMBL" id="JAUESC010000383">
    <property type="protein sequence ID" value="KAK0585381.1"/>
    <property type="molecule type" value="Genomic_DNA"/>
</dbReference>
<keyword evidence="5" id="KW-0325">Glycoprotein</keyword>
<dbReference type="Proteomes" id="UP001168877">
    <property type="component" value="Unassembled WGS sequence"/>
</dbReference>
<keyword evidence="8" id="KW-1185">Reference proteome</keyword>